<keyword evidence="5" id="KW-0949">S-adenosyl-L-methionine</keyword>
<comment type="similarity">
    <text evidence="1">Belongs to the N(4)/N(6)-methyltransferase family.</text>
</comment>
<dbReference type="PRINTS" id="PR00507">
    <property type="entry name" value="N12N6MTFRASE"/>
</dbReference>
<dbReference type="InterPro" id="IPR038333">
    <property type="entry name" value="T1MK-like_N_sf"/>
</dbReference>
<gene>
    <name evidence="11" type="primary">hsdM-1</name>
    <name evidence="11" type="ORF">GCM10007207_29140</name>
</gene>
<protein>
    <recommendedName>
        <fullName evidence="2">site-specific DNA-methyltransferase (adenine-specific)</fullName>
        <ecNumber evidence="2">2.1.1.72</ecNumber>
    </recommendedName>
</protein>
<dbReference type="Gene3D" id="1.20.1260.30">
    <property type="match status" value="1"/>
</dbReference>
<dbReference type="EC" id="2.1.1.72" evidence="2"/>
<organism evidence="11 12">
    <name type="scientific">Asaia siamensis</name>
    <dbReference type="NCBI Taxonomy" id="110479"/>
    <lineage>
        <taxon>Bacteria</taxon>
        <taxon>Pseudomonadati</taxon>
        <taxon>Pseudomonadota</taxon>
        <taxon>Alphaproteobacteria</taxon>
        <taxon>Acetobacterales</taxon>
        <taxon>Acetobacteraceae</taxon>
        <taxon>Asaia</taxon>
    </lineage>
</organism>
<comment type="catalytic activity">
    <reaction evidence="7">
        <text>a 2'-deoxyadenosine in DNA + S-adenosyl-L-methionine = an N(6)-methyl-2'-deoxyadenosine in DNA + S-adenosyl-L-homocysteine + H(+)</text>
        <dbReference type="Rhea" id="RHEA:15197"/>
        <dbReference type="Rhea" id="RHEA-COMP:12418"/>
        <dbReference type="Rhea" id="RHEA-COMP:12419"/>
        <dbReference type="ChEBI" id="CHEBI:15378"/>
        <dbReference type="ChEBI" id="CHEBI:57856"/>
        <dbReference type="ChEBI" id="CHEBI:59789"/>
        <dbReference type="ChEBI" id="CHEBI:90615"/>
        <dbReference type="ChEBI" id="CHEBI:90616"/>
        <dbReference type="EC" id="2.1.1.72"/>
    </reaction>
</comment>
<evidence type="ECO:0000256" key="5">
    <source>
        <dbReference type="ARBA" id="ARBA00022691"/>
    </source>
</evidence>
<evidence type="ECO:0000256" key="2">
    <source>
        <dbReference type="ARBA" id="ARBA00011900"/>
    </source>
</evidence>
<accession>A0ABQ1MKY4</accession>
<dbReference type="Proteomes" id="UP000637769">
    <property type="component" value="Unassembled WGS sequence"/>
</dbReference>
<evidence type="ECO:0000313" key="11">
    <source>
        <dbReference type="EMBL" id="GGC41996.1"/>
    </source>
</evidence>
<evidence type="ECO:0000256" key="7">
    <source>
        <dbReference type="ARBA" id="ARBA00047942"/>
    </source>
</evidence>
<keyword evidence="4" id="KW-0808">Transferase</keyword>
<feature type="domain" description="DNA methylase adenine-specific" evidence="9">
    <location>
        <begin position="171"/>
        <end position="492"/>
    </location>
</feature>
<dbReference type="SUPFAM" id="SSF53335">
    <property type="entry name" value="S-adenosyl-L-methionine-dependent methyltransferases"/>
    <property type="match status" value="1"/>
</dbReference>
<keyword evidence="3 11" id="KW-0489">Methyltransferase</keyword>
<feature type="domain" description="N6 adenine-specific DNA methyltransferase N-terminal" evidence="10">
    <location>
        <begin position="32"/>
        <end position="156"/>
    </location>
</feature>
<dbReference type="GO" id="GO:0008168">
    <property type="term" value="F:methyltransferase activity"/>
    <property type="evidence" value="ECO:0007669"/>
    <property type="project" value="UniProtKB-KW"/>
</dbReference>
<keyword evidence="6" id="KW-0680">Restriction system</keyword>
<keyword evidence="12" id="KW-1185">Reference proteome</keyword>
<dbReference type="EMBL" id="BMCH01000011">
    <property type="protein sequence ID" value="GGC41996.1"/>
    <property type="molecule type" value="Genomic_DNA"/>
</dbReference>
<dbReference type="PROSITE" id="PS00092">
    <property type="entry name" value="N6_MTASE"/>
    <property type="match status" value="1"/>
</dbReference>
<dbReference type="PANTHER" id="PTHR42998">
    <property type="entry name" value="TYPE I RESTRICTION ENZYME HINDVIIP M PROTEIN-RELATED"/>
    <property type="match status" value="1"/>
</dbReference>
<evidence type="ECO:0000256" key="3">
    <source>
        <dbReference type="ARBA" id="ARBA00022603"/>
    </source>
</evidence>
<dbReference type="PANTHER" id="PTHR42998:SF1">
    <property type="entry name" value="TYPE I RESTRICTION ENZYME HINDI METHYLASE SUBUNIT"/>
    <property type="match status" value="1"/>
</dbReference>
<name>A0ABQ1MKY4_9PROT</name>
<dbReference type="InterPro" id="IPR003356">
    <property type="entry name" value="DNA_methylase_A-5"/>
</dbReference>
<evidence type="ECO:0000259" key="9">
    <source>
        <dbReference type="Pfam" id="PF02384"/>
    </source>
</evidence>
<dbReference type="InterPro" id="IPR052916">
    <property type="entry name" value="Type-I_RE_MTase_Subunit"/>
</dbReference>
<evidence type="ECO:0000313" key="12">
    <source>
        <dbReference type="Proteomes" id="UP000637769"/>
    </source>
</evidence>
<dbReference type="Gene3D" id="3.40.50.150">
    <property type="entry name" value="Vaccinia Virus protein VP39"/>
    <property type="match status" value="1"/>
</dbReference>
<evidence type="ECO:0000256" key="4">
    <source>
        <dbReference type="ARBA" id="ARBA00022679"/>
    </source>
</evidence>
<evidence type="ECO:0000256" key="8">
    <source>
        <dbReference type="SAM" id="MobiDB-lite"/>
    </source>
</evidence>
<comment type="caution">
    <text evidence="11">The sequence shown here is derived from an EMBL/GenBank/DDBJ whole genome shotgun (WGS) entry which is preliminary data.</text>
</comment>
<dbReference type="Pfam" id="PF12161">
    <property type="entry name" value="HsdM_N"/>
    <property type="match status" value="1"/>
</dbReference>
<reference evidence="12" key="1">
    <citation type="journal article" date="2019" name="Int. J. Syst. Evol. Microbiol.">
        <title>The Global Catalogue of Microorganisms (GCM) 10K type strain sequencing project: providing services to taxonomists for standard genome sequencing and annotation.</title>
        <authorList>
            <consortium name="The Broad Institute Genomics Platform"/>
            <consortium name="The Broad Institute Genome Sequencing Center for Infectious Disease"/>
            <person name="Wu L."/>
            <person name="Ma J."/>
        </authorList>
    </citation>
    <scope>NUCLEOTIDE SEQUENCE [LARGE SCALE GENOMIC DNA]</scope>
    <source>
        <strain evidence="12">CCM 7132</strain>
    </source>
</reference>
<evidence type="ECO:0000259" key="10">
    <source>
        <dbReference type="Pfam" id="PF12161"/>
    </source>
</evidence>
<dbReference type="Pfam" id="PF02384">
    <property type="entry name" value="N6_Mtase"/>
    <property type="match status" value="1"/>
</dbReference>
<evidence type="ECO:0000256" key="1">
    <source>
        <dbReference type="ARBA" id="ARBA00006594"/>
    </source>
</evidence>
<feature type="region of interest" description="Disordered" evidence="8">
    <location>
        <begin position="1"/>
        <end position="20"/>
    </location>
</feature>
<dbReference type="InterPro" id="IPR029063">
    <property type="entry name" value="SAM-dependent_MTases_sf"/>
</dbReference>
<dbReference type="RefSeq" id="WP_188427566.1">
    <property type="nucleotide sequence ID" value="NZ_BMCH01000011.1"/>
</dbReference>
<dbReference type="InterPro" id="IPR002052">
    <property type="entry name" value="DNA_methylase_N6_adenine_CS"/>
</dbReference>
<dbReference type="GO" id="GO:0032259">
    <property type="term" value="P:methylation"/>
    <property type="evidence" value="ECO:0007669"/>
    <property type="project" value="UniProtKB-KW"/>
</dbReference>
<evidence type="ECO:0000256" key="6">
    <source>
        <dbReference type="ARBA" id="ARBA00022747"/>
    </source>
</evidence>
<sequence>MPRGRPRKDPEAANAAKPAAKGKAATANLGFEAQMFLAADKLRKNLEPSDYKHVALGLIFLRYISTAFEAHHAALLADDPQAAEDADEYLAKNIFWVPPEARWSHLQANARSAEIGKLIDAAMLEIEKANPEQLKGVLPKEYGRPSLDSVMLGELIDLISDIGMGGSEDQARDVLGRVYEYFLGGFAGSEGKRGGEFYTPFSVVRTLVAMLEPYKGRVYDPCCGSGGMFVQSERFVEEHGGKLGDIAIYGQESNHTTWRLAKMNLAVRGIGADIRWNNEGSFLRDELRDFRFDHILANPPFNISDWWNASLEDDPRWQYGKPPAGNANYAWLQHILWHLAPSGTAGVVLANGSMSSNQNSEGDIRRRMVEADVVDCMVALPGQLFYSTQIPACLWFLSRTKHPKGWRDRRGEMLFIDARKLGTMVDRTRRELTDADVAKIADTYHAWRGEKGAEAYEDVAGFCRSATLEEVESHGFVLTPGRYVGAEDLEEDEVPFEQRFSALKCQILDQMLRQEALSREIAQQLIAVDV</sequence>
<dbReference type="InterPro" id="IPR022749">
    <property type="entry name" value="D12N6_MeTrfase_N"/>
</dbReference>
<proteinExistence type="inferred from homology"/>